<proteinExistence type="predicted"/>
<feature type="compositionally biased region" description="Basic and acidic residues" evidence="1">
    <location>
        <begin position="59"/>
        <end position="77"/>
    </location>
</feature>
<feature type="compositionally biased region" description="Low complexity" evidence="1">
    <location>
        <begin position="78"/>
        <end position="94"/>
    </location>
</feature>
<accession>A0A6J4HSU2</accession>
<feature type="compositionally biased region" description="Basic and acidic residues" evidence="1">
    <location>
        <begin position="95"/>
        <end position="106"/>
    </location>
</feature>
<gene>
    <name evidence="2" type="ORF">AVDCRST_MAG10-1262</name>
</gene>
<feature type="non-terminal residue" evidence="2">
    <location>
        <position position="1"/>
    </location>
</feature>
<feature type="compositionally biased region" description="Basic residues" evidence="1">
    <location>
        <begin position="8"/>
        <end position="33"/>
    </location>
</feature>
<feature type="region of interest" description="Disordered" evidence="1">
    <location>
        <begin position="1"/>
        <end position="279"/>
    </location>
</feature>
<dbReference type="AlphaFoldDB" id="A0A6J4HSU2"/>
<sequence>VTLSPPPAHRRRPPAVRRARRRGPPRRLRRPQHARGAEGHRRRTGTVGSHGGRVRRRPPGREPSRRIGRGPGHDRSGHGAAAAGRGQEVAAQRQGHVDLRTGEDRGRQRRRHRGQGQGHRSHPPLGADGLRLGRLQRGPVRRPPPARRPRRRHQGDRLGLPQVRAGRGRHPAGHDHDPPHHARRPPDRRLLPRHRDPGRGHPPQPRERPPLRLAPAGGRGGRLHADRHRAPSVQGAADPPLRRHRGRLRRHRPDDLLARSPARHRRGRRPPRPCQVQRARLPGRPGVRRISGRWAQGRSSSRGALPLHAIRPEPRRRRCVVLVVAGGQPAGVERRPRRDGVPVPGGGPIHAGGLGTDRFRPRRAQPL</sequence>
<feature type="compositionally biased region" description="Gly residues" evidence="1">
    <location>
        <begin position="343"/>
        <end position="355"/>
    </location>
</feature>
<feature type="compositionally biased region" description="Basic residues" evidence="1">
    <location>
        <begin position="144"/>
        <end position="154"/>
    </location>
</feature>
<evidence type="ECO:0000256" key="1">
    <source>
        <dbReference type="SAM" id="MobiDB-lite"/>
    </source>
</evidence>
<feature type="compositionally biased region" description="Basic and acidic residues" evidence="1">
    <location>
        <begin position="172"/>
        <end position="210"/>
    </location>
</feature>
<feature type="non-terminal residue" evidence="2">
    <location>
        <position position="367"/>
    </location>
</feature>
<feature type="compositionally biased region" description="Basic residues" evidence="1">
    <location>
        <begin position="261"/>
        <end position="271"/>
    </location>
</feature>
<feature type="region of interest" description="Disordered" evidence="1">
    <location>
        <begin position="329"/>
        <end position="367"/>
    </location>
</feature>
<dbReference type="EMBL" id="CADCTB010000084">
    <property type="protein sequence ID" value="CAA9232958.1"/>
    <property type="molecule type" value="Genomic_DNA"/>
</dbReference>
<feature type="compositionally biased region" description="Basic residues" evidence="1">
    <location>
        <begin position="242"/>
        <end position="251"/>
    </location>
</feature>
<organism evidence="2">
    <name type="scientific">uncultured Acidimicrobiales bacterium</name>
    <dbReference type="NCBI Taxonomy" id="310071"/>
    <lineage>
        <taxon>Bacteria</taxon>
        <taxon>Bacillati</taxon>
        <taxon>Actinomycetota</taxon>
        <taxon>Acidimicrobiia</taxon>
        <taxon>Acidimicrobiales</taxon>
        <taxon>environmental samples</taxon>
    </lineage>
</organism>
<protein>
    <submittedName>
        <fullName evidence="2">Uncharacterized protein</fullName>
    </submittedName>
</protein>
<reference evidence="2" key="1">
    <citation type="submission" date="2020-02" db="EMBL/GenBank/DDBJ databases">
        <authorList>
            <person name="Meier V. D."/>
        </authorList>
    </citation>
    <scope>NUCLEOTIDE SEQUENCE</scope>
    <source>
        <strain evidence="2">AVDCRST_MAG10</strain>
    </source>
</reference>
<name>A0A6J4HSU2_9ACTN</name>
<feature type="compositionally biased region" description="Basic residues" evidence="1">
    <location>
        <begin position="107"/>
        <end position="122"/>
    </location>
</feature>
<evidence type="ECO:0000313" key="2">
    <source>
        <dbReference type="EMBL" id="CAA9232958.1"/>
    </source>
</evidence>